<feature type="non-terminal residue" evidence="1">
    <location>
        <position position="46"/>
    </location>
</feature>
<protein>
    <submittedName>
        <fullName evidence="1">17620_t:CDS:1</fullName>
    </submittedName>
</protein>
<sequence length="46" mass="5436">WQNIKKFKKTRIDDIIKDYLAISIKLRGFIKSTALSQRTKVLEITI</sequence>
<accession>A0ACA9SQY3</accession>
<dbReference type="Proteomes" id="UP000789920">
    <property type="component" value="Unassembled WGS sequence"/>
</dbReference>
<organism evidence="1 2">
    <name type="scientific">Racocetra persica</name>
    <dbReference type="NCBI Taxonomy" id="160502"/>
    <lineage>
        <taxon>Eukaryota</taxon>
        <taxon>Fungi</taxon>
        <taxon>Fungi incertae sedis</taxon>
        <taxon>Mucoromycota</taxon>
        <taxon>Glomeromycotina</taxon>
        <taxon>Glomeromycetes</taxon>
        <taxon>Diversisporales</taxon>
        <taxon>Gigasporaceae</taxon>
        <taxon>Racocetra</taxon>
    </lineage>
</organism>
<gene>
    <name evidence="1" type="ORF">RPERSI_LOCUS34244</name>
</gene>
<evidence type="ECO:0000313" key="1">
    <source>
        <dbReference type="EMBL" id="CAG8846636.1"/>
    </source>
</evidence>
<keyword evidence="2" id="KW-1185">Reference proteome</keyword>
<feature type="non-terminal residue" evidence="1">
    <location>
        <position position="1"/>
    </location>
</feature>
<evidence type="ECO:0000313" key="2">
    <source>
        <dbReference type="Proteomes" id="UP000789920"/>
    </source>
</evidence>
<comment type="caution">
    <text evidence="1">The sequence shown here is derived from an EMBL/GenBank/DDBJ whole genome shotgun (WGS) entry which is preliminary data.</text>
</comment>
<dbReference type="EMBL" id="CAJVQC010152232">
    <property type="protein sequence ID" value="CAG8846636.1"/>
    <property type="molecule type" value="Genomic_DNA"/>
</dbReference>
<name>A0ACA9SQY3_9GLOM</name>
<proteinExistence type="predicted"/>
<reference evidence="1" key="1">
    <citation type="submission" date="2021-06" db="EMBL/GenBank/DDBJ databases">
        <authorList>
            <person name="Kallberg Y."/>
            <person name="Tangrot J."/>
            <person name="Rosling A."/>
        </authorList>
    </citation>
    <scope>NUCLEOTIDE SEQUENCE</scope>
    <source>
        <strain evidence="1">MA461A</strain>
    </source>
</reference>